<dbReference type="GO" id="GO:0009279">
    <property type="term" value="C:cell outer membrane"/>
    <property type="evidence" value="ECO:0007669"/>
    <property type="project" value="UniProtKB-SubCell"/>
</dbReference>
<dbReference type="OrthoDB" id="784582at2"/>
<accession>A0A4S3ZZ17</accession>
<keyword evidence="2" id="KW-0732">Signal</keyword>
<feature type="domain" description="Porin" evidence="4">
    <location>
        <begin position="95"/>
        <end position="321"/>
    </location>
</feature>
<comment type="subcellular location">
    <subcellularLocation>
        <location evidence="1">Cell outer membrane</location>
        <topology evidence="1">Multi-pass membrane protein</topology>
    </subcellularLocation>
</comment>
<dbReference type="EMBL" id="SSNZ01000002">
    <property type="protein sequence ID" value="THF51216.1"/>
    <property type="molecule type" value="Genomic_DNA"/>
</dbReference>
<dbReference type="PANTHER" id="PTHR34501:SF2">
    <property type="entry name" value="OUTER MEMBRANE PORIN F-RELATED"/>
    <property type="match status" value="1"/>
</dbReference>
<dbReference type="AlphaFoldDB" id="A0A4S3ZZ17"/>
<evidence type="ECO:0000256" key="1">
    <source>
        <dbReference type="ARBA" id="ARBA00004571"/>
    </source>
</evidence>
<dbReference type="Proteomes" id="UP000307507">
    <property type="component" value="Unassembled WGS sequence"/>
</dbReference>
<name>A0A4S3ZZ17_9FLAO</name>
<proteinExistence type="predicted"/>
<sequence length="398" mass="43586">MQITKINPILLFLIAFAFMEPLYAQEQSKDSIEIAFRPYTSLRGHTAIYNNKMELQENASRIGAEIKIKKETIAFIAGVEVQVNLFHGNTSFSADGGLTGGYQNVQSVQTKQVFGNRLGYLGLDLNKFGTITIGKQWSVYRDITAYTDRFSVFGARASATFIGGTDGGENGTGRADQSIIYRNQIGSFRFGGQIQARGQNNTSFVDGFGLSAQLEIASDFFIGAAFNKAYVSENLINSGTIVGLNGQPIYMAIGSKFIGSKVDFSIVGVLQKNGDFTQGNYTDLQGNTITPTIVFDAKGLEIFGKYKFSKLAILAGYNHYAPITSHIPILNGQLPVERGFKRNDFIAGITYQPVPFVQFYSEQRISTGSIASGIRENSVFTLGMKIDLATDFKKKFGL</sequence>
<evidence type="ECO:0000313" key="6">
    <source>
        <dbReference type="Proteomes" id="UP000307507"/>
    </source>
</evidence>
<evidence type="ECO:0000256" key="3">
    <source>
        <dbReference type="ARBA" id="ARBA00023136"/>
    </source>
</evidence>
<keyword evidence="3" id="KW-0472">Membrane</keyword>
<dbReference type="InterPro" id="IPR023614">
    <property type="entry name" value="Porin_dom_sf"/>
</dbReference>
<dbReference type="RefSeq" id="WP_136402203.1">
    <property type="nucleotide sequence ID" value="NZ_SSNZ01000002.1"/>
</dbReference>
<reference evidence="5 6" key="1">
    <citation type="submission" date="2019-04" db="EMBL/GenBank/DDBJ databases">
        <title>Flavobacterium sp. nov. isolated from construction timber.</title>
        <authorList>
            <person name="Lin S.-Y."/>
            <person name="Chang C.-T."/>
            <person name="Young C.-C."/>
        </authorList>
    </citation>
    <scope>NUCLEOTIDE SEQUENCE [LARGE SCALE GENOMIC DNA]</scope>
    <source>
        <strain evidence="5 6">CC-CTC003</strain>
    </source>
</reference>
<dbReference type="SUPFAM" id="SSF56935">
    <property type="entry name" value="Porins"/>
    <property type="match status" value="1"/>
</dbReference>
<evidence type="ECO:0000313" key="5">
    <source>
        <dbReference type="EMBL" id="THF51216.1"/>
    </source>
</evidence>
<comment type="caution">
    <text evidence="5">The sequence shown here is derived from an EMBL/GenBank/DDBJ whole genome shotgun (WGS) entry which is preliminary data.</text>
</comment>
<dbReference type="Gene3D" id="2.40.160.10">
    <property type="entry name" value="Porin"/>
    <property type="match status" value="1"/>
</dbReference>
<dbReference type="InterPro" id="IPR050298">
    <property type="entry name" value="Gram-neg_bact_OMP"/>
</dbReference>
<evidence type="ECO:0000256" key="2">
    <source>
        <dbReference type="ARBA" id="ARBA00022729"/>
    </source>
</evidence>
<dbReference type="Pfam" id="PF13609">
    <property type="entry name" value="Porin_4"/>
    <property type="match status" value="1"/>
</dbReference>
<dbReference type="PANTHER" id="PTHR34501">
    <property type="entry name" value="PROTEIN YDDL-RELATED"/>
    <property type="match status" value="1"/>
</dbReference>
<keyword evidence="6" id="KW-1185">Reference proteome</keyword>
<protein>
    <submittedName>
        <fullName evidence="5">Porin</fullName>
    </submittedName>
</protein>
<dbReference type="GO" id="GO:0015288">
    <property type="term" value="F:porin activity"/>
    <property type="evidence" value="ECO:0007669"/>
    <property type="project" value="InterPro"/>
</dbReference>
<evidence type="ECO:0000259" key="4">
    <source>
        <dbReference type="Pfam" id="PF13609"/>
    </source>
</evidence>
<gene>
    <name evidence="5" type="ORF">E6C50_05445</name>
</gene>
<dbReference type="InterPro" id="IPR033900">
    <property type="entry name" value="Gram_neg_porin_domain"/>
</dbReference>
<organism evidence="5 6">
    <name type="scientific">Flavobacterium supellecticarium</name>
    <dbReference type="NCBI Taxonomy" id="2565924"/>
    <lineage>
        <taxon>Bacteria</taxon>
        <taxon>Pseudomonadati</taxon>
        <taxon>Bacteroidota</taxon>
        <taxon>Flavobacteriia</taxon>
        <taxon>Flavobacteriales</taxon>
        <taxon>Flavobacteriaceae</taxon>
        <taxon>Flavobacterium</taxon>
    </lineage>
</organism>